<dbReference type="GO" id="GO:0006355">
    <property type="term" value="P:regulation of DNA-templated transcription"/>
    <property type="evidence" value="ECO:0007669"/>
    <property type="project" value="InterPro"/>
</dbReference>
<dbReference type="InterPro" id="IPR016032">
    <property type="entry name" value="Sig_transdc_resp-reg_C-effctor"/>
</dbReference>
<dbReference type="PANTHER" id="PTHR44688:SF16">
    <property type="entry name" value="DNA-BINDING TRANSCRIPTIONAL ACTIVATOR DEVR_DOSR"/>
    <property type="match status" value="1"/>
</dbReference>
<gene>
    <name evidence="5" type="ORF">J2I48_06520</name>
</gene>
<comment type="caution">
    <text evidence="5">The sequence shown here is derived from an EMBL/GenBank/DDBJ whole genome shotgun (WGS) entry which is preliminary data.</text>
</comment>
<dbReference type="EMBL" id="JAFMYU010000004">
    <property type="protein sequence ID" value="MBO0930639.1"/>
    <property type="molecule type" value="Genomic_DNA"/>
</dbReference>
<evidence type="ECO:0000259" key="4">
    <source>
        <dbReference type="PROSITE" id="PS50043"/>
    </source>
</evidence>
<dbReference type="PROSITE" id="PS50043">
    <property type="entry name" value="HTH_LUXR_2"/>
    <property type="match status" value="1"/>
</dbReference>
<evidence type="ECO:0000256" key="2">
    <source>
        <dbReference type="ARBA" id="ARBA00023125"/>
    </source>
</evidence>
<keyword evidence="2" id="KW-0238">DNA-binding</keyword>
<keyword evidence="1" id="KW-0805">Transcription regulation</keyword>
<protein>
    <submittedName>
        <fullName evidence="5">Response regulator transcription factor</fullName>
    </submittedName>
</protein>
<accession>A0A939JX39</accession>
<feature type="domain" description="HTH luxR-type" evidence="4">
    <location>
        <begin position="145"/>
        <end position="210"/>
    </location>
</feature>
<evidence type="ECO:0000313" key="6">
    <source>
        <dbReference type="Proteomes" id="UP000664795"/>
    </source>
</evidence>
<dbReference type="RefSeq" id="WP_207334604.1">
    <property type="nucleotide sequence ID" value="NZ_JAFMYU010000004.1"/>
</dbReference>
<name>A0A939JX39_9BACT</name>
<dbReference type="InterPro" id="IPR000792">
    <property type="entry name" value="Tscrpt_reg_LuxR_C"/>
</dbReference>
<organism evidence="5 6">
    <name type="scientific">Fibrella aquatilis</name>
    <dbReference type="NCBI Taxonomy" id="2817059"/>
    <lineage>
        <taxon>Bacteria</taxon>
        <taxon>Pseudomonadati</taxon>
        <taxon>Bacteroidota</taxon>
        <taxon>Cytophagia</taxon>
        <taxon>Cytophagales</taxon>
        <taxon>Spirosomataceae</taxon>
        <taxon>Fibrella</taxon>
    </lineage>
</organism>
<proteinExistence type="predicted"/>
<reference evidence="5 6" key="1">
    <citation type="submission" date="2021-03" db="EMBL/GenBank/DDBJ databases">
        <title>Fibrella sp. HMF5036 genome sequencing and assembly.</title>
        <authorList>
            <person name="Kang H."/>
            <person name="Kim H."/>
            <person name="Bae S."/>
            <person name="Joh K."/>
        </authorList>
    </citation>
    <scope>NUCLEOTIDE SEQUENCE [LARGE SCALE GENOMIC DNA]</scope>
    <source>
        <strain evidence="5 6">HMF5036</strain>
    </source>
</reference>
<evidence type="ECO:0000256" key="1">
    <source>
        <dbReference type="ARBA" id="ARBA00023015"/>
    </source>
</evidence>
<dbReference type="PANTHER" id="PTHR44688">
    <property type="entry name" value="DNA-BINDING TRANSCRIPTIONAL ACTIVATOR DEVR_DOSR"/>
    <property type="match status" value="1"/>
</dbReference>
<dbReference type="AlphaFoldDB" id="A0A939JX39"/>
<evidence type="ECO:0000313" key="5">
    <source>
        <dbReference type="EMBL" id="MBO0930639.1"/>
    </source>
</evidence>
<keyword evidence="3" id="KW-0804">Transcription</keyword>
<dbReference type="SMART" id="SM00421">
    <property type="entry name" value="HTH_LUXR"/>
    <property type="match status" value="1"/>
</dbReference>
<dbReference type="SUPFAM" id="SSF46894">
    <property type="entry name" value="C-terminal effector domain of the bipartite response regulators"/>
    <property type="match status" value="1"/>
</dbReference>
<evidence type="ECO:0000256" key="3">
    <source>
        <dbReference type="ARBA" id="ARBA00023163"/>
    </source>
</evidence>
<dbReference type="Proteomes" id="UP000664795">
    <property type="component" value="Unassembled WGS sequence"/>
</dbReference>
<dbReference type="PRINTS" id="PR00038">
    <property type="entry name" value="HTHLUXR"/>
</dbReference>
<dbReference type="CDD" id="cd06170">
    <property type="entry name" value="LuxR_C_like"/>
    <property type="match status" value="1"/>
</dbReference>
<dbReference type="Pfam" id="PF00196">
    <property type="entry name" value="GerE"/>
    <property type="match status" value="1"/>
</dbReference>
<sequence>MSLLTPPLTIAYFSPTLPVKQRVYLTSLAVDYYTIDVSRYGDDIPRTVSYLAPDYLIIQGFSAQVLSGGFELLKQIRAIPKLATKCIALLNASELVSQQYNALDLSGYLPIDFTDNELLDCLTALAKGYRYTGDRQAKLAHLPCQRQLISQLTEREKEVVKLIGQGYSNKEIADLLFISVKTVETHKLKLIHKLAVQSSSELRHLAITIGRGL</sequence>
<dbReference type="GO" id="GO:0003677">
    <property type="term" value="F:DNA binding"/>
    <property type="evidence" value="ECO:0007669"/>
    <property type="project" value="UniProtKB-KW"/>
</dbReference>
<keyword evidence="6" id="KW-1185">Reference proteome</keyword>
<dbReference type="Gene3D" id="3.40.50.2300">
    <property type="match status" value="1"/>
</dbReference>